<dbReference type="PANTHER" id="PTHR15503:SF45">
    <property type="entry name" value="RNA-DIRECTED DNA POLYMERASE HOMOLOG"/>
    <property type="match status" value="1"/>
</dbReference>
<dbReference type="SUPFAM" id="SSF57756">
    <property type="entry name" value="Retrovirus zinc finger-like domains"/>
    <property type="match status" value="1"/>
</dbReference>
<dbReference type="SUPFAM" id="SSF56672">
    <property type="entry name" value="DNA/RNA polymerases"/>
    <property type="match status" value="1"/>
</dbReference>
<dbReference type="PROSITE" id="PS50158">
    <property type="entry name" value="ZF_CCHC"/>
    <property type="match status" value="1"/>
</dbReference>
<keyword evidence="1" id="KW-0479">Metal-binding</keyword>
<dbReference type="Proteomes" id="UP001151760">
    <property type="component" value="Unassembled WGS sequence"/>
</dbReference>
<dbReference type="Pfam" id="PF08284">
    <property type="entry name" value="RVP_2"/>
    <property type="match status" value="1"/>
</dbReference>
<keyword evidence="4" id="KW-0695">RNA-directed DNA polymerase</keyword>
<evidence type="ECO:0000256" key="1">
    <source>
        <dbReference type="PROSITE-ProRule" id="PRU00047"/>
    </source>
</evidence>
<evidence type="ECO:0000259" key="3">
    <source>
        <dbReference type="PROSITE" id="PS50158"/>
    </source>
</evidence>
<reference evidence="4" key="1">
    <citation type="journal article" date="2022" name="Int. J. Mol. Sci.">
        <title>Draft Genome of Tanacetum Coccineum: Genomic Comparison of Closely Related Tanacetum-Family Plants.</title>
        <authorList>
            <person name="Yamashiro T."/>
            <person name="Shiraishi A."/>
            <person name="Nakayama K."/>
            <person name="Satake H."/>
        </authorList>
    </citation>
    <scope>NUCLEOTIDE SEQUENCE</scope>
</reference>
<dbReference type="EMBL" id="BQNB010015194">
    <property type="protein sequence ID" value="GJT37084.1"/>
    <property type="molecule type" value="Genomic_DNA"/>
</dbReference>
<gene>
    <name evidence="4" type="ORF">Tco_0936949</name>
</gene>
<dbReference type="InterPro" id="IPR021109">
    <property type="entry name" value="Peptidase_aspartic_dom_sf"/>
</dbReference>
<reference evidence="4" key="2">
    <citation type="submission" date="2022-01" db="EMBL/GenBank/DDBJ databases">
        <authorList>
            <person name="Yamashiro T."/>
            <person name="Shiraishi A."/>
            <person name="Satake H."/>
            <person name="Nakayama K."/>
        </authorList>
    </citation>
    <scope>NUCLEOTIDE SEQUENCE</scope>
</reference>
<dbReference type="InterPro" id="IPR043502">
    <property type="entry name" value="DNA/RNA_pol_sf"/>
</dbReference>
<name>A0ABQ5DDL3_9ASTR</name>
<keyword evidence="1" id="KW-0862">Zinc</keyword>
<evidence type="ECO:0000313" key="4">
    <source>
        <dbReference type="EMBL" id="GJT37084.1"/>
    </source>
</evidence>
<accession>A0ABQ5DDL3</accession>
<dbReference type="InterPro" id="IPR032567">
    <property type="entry name" value="RTL1-rel"/>
</dbReference>
<dbReference type="InterPro" id="IPR001878">
    <property type="entry name" value="Znf_CCHC"/>
</dbReference>
<protein>
    <submittedName>
        <fullName evidence="4">Reverse transcriptase domain-containing protein</fullName>
    </submittedName>
</protein>
<evidence type="ECO:0000256" key="2">
    <source>
        <dbReference type="SAM" id="MobiDB-lite"/>
    </source>
</evidence>
<comment type="caution">
    <text evidence="4">The sequence shown here is derived from an EMBL/GenBank/DDBJ whole genome shotgun (WGS) entry which is preliminary data.</text>
</comment>
<dbReference type="InterPro" id="IPR036875">
    <property type="entry name" value="Znf_CCHC_sf"/>
</dbReference>
<keyword evidence="5" id="KW-1185">Reference proteome</keyword>
<evidence type="ECO:0000313" key="5">
    <source>
        <dbReference type="Proteomes" id="UP001151760"/>
    </source>
</evidence>
<keyword evidence="1" id="KW-0863">Zinc-finger</keyword>
<keyword evidence="4" id="KW-0808">Transferase</keyword>
<dbReference type="CDD" id="cd00303">
    <property type="entry name" value="retropepsin_like"/>
    <property type="match status" value="1"/>
</dbReference>
<feature type="compositionally biased region" description="Basic and acidic residues" evidence="2">
    <location>
        <begin position="48"/>
        <end position="59"/>
    </location>
</feature>
<dbReference type="Gene3D" id="2.40.70.10">
    <property type="entry name" value="Acid Proteases"/>
    <property type="match status" value="1"/>
</dbReference>
<dbReference type="GO" id="GO:0003964">
    <property type="term" value="F:RNA-directed DNA polymerase activity"/>
    <property type="evidence" value="ECO:0007669"/>
    <property type="project" value="UniProtKB-KW"/>
</dbReference>
<sequence length="321" mass="36388">MEVFIGGLPKSIKGNVTASKPQTLEEAITITQRLMDQVTKHNSVQGTNDHKRKFDDRRTFTNNNYQNNRNNNNNNRNNDHHQQQNRRQETVRAYAATPTENSRYAGNLPLCKRCILHHTGPCTVKCQTCNKKGHYKNQCPKANNSAHERAYLLRDKNAHQDPNIVMGTFLLNQHLARVLFDSGADKSFVSISLASMLNIPPITLDTTYDIEMADGNLVGTNTVIQGCTLILLNQPFEIDLMPIKLGSFDVVIVMEKKSDKKRLEDILVVREFLEVFPEDLPGLPPVRQVEFQIDLIPGAEPIARAPYRLTPSKMQELFDQP</sequence>
<keyword evidence="4" id="KW-0548">Nucleotidyltransferase</keyword>
<feature type="compositionally biased region" description="Low complexity" evidence="2">
    <location>
        <begin position="62"/>
        <end position="76"/>
    </location>
</feature>
<feature type="domain" description="CCHC-type" evidence="3">
    <location>
        <begin position="125"/>
        <end position="141"/>
    </location>
</feature>
<organism evidence="4 5">
    <name type="scientific">Tanacetum coccineum</name>
    <dbReference type="NCBI Taxonomy" id="301880"/>
    <lineage>
        <taxon>Eukaryota</taxon>
        <taxon>Viridiplantae</taxon>
        <taxon>Streptophyta</taxon>
        <taxon>Embryophyta</taxon>
        <taxon>Tracheophyta</taxon>
        <taxon>Spermatophyta</taxon>
        <taxon>Magnoliopsida</taxon>
        <taxon>eudicotyledons</taxon>
        <taxon>Gunneridae</taxon>
        <taxon>Pentapetalae</taxon>
        <taxon>asterids</taxon>
        <taxon>campanulids</taxon>
        <taxon>Asterales</taxon>
        <taxon>Asteraceae</taxon>
        <taxon>Asteroideae</taxon>
        <taxon>Anthemideae</taxon>
        <taxon>Anthemidinae</taxon>
        <taxon>Tanacetum</taxon>
    </lineage>
</organism>
<feature type="region of interest" description="Disordered" evidence="2">
    <location>
        <begin position="40"/>
        <end position="90"/>
    </location>
</feature>
<feature type="compositionally biased region" description="Basic and acidic residues" evidence="2">
    <location>
        <begin position="77"/>
        <end position="90"/>
    </location>
</feature>
<proteinExistence type="predicted"/>
<dbReference type="SUPFAM" id="SSF50630">
    <property type="entry name" value="Acid proteases"/>
    <property type="match status" value="1"/>
</dbReference>
<dbReference type="PANTHER" id="PTHR15503">
    <property type="entry name" value="LDOC1 RELATED"/>
    <property type="match status" value="1"/>
</dbReference>